<protein>
    <recommendedName>
        <fullName evidence="2">Bacterial SCP orthologue domain-containing protein</fullName>
    </recommendedName>
</protein>
<comment type="caution">
    <text evidence="3">The sequence shown here is derived from an EMBL/GenBank/DDBJ whole genome shotgun (WGS) entry which is preliminary data.</text>
</comment>
<evidence type="ECO:0000256" key="1">
    <source>
        <dbReference type="SAM" id="MobiDB-lite"/>
    </source>
</evidence>
<reference evidence="3 4" key="1">
    <citation type="submission" date="2020-01" db="EMBL/GenBank/DDBJ databases">
        <authorList>
            <person name="Deng T."/>
        </authorList>
    </citation>
    <scope>NUCLEOTIDE SEQUENCE [LARGE SCALE GENOMIC DNA]</scope>
    <source>
        <strain evidence="3 4">5221</strain>
    </source>
</reference>
<gene>
    <name evidence="3" type="ORF">GSY69_02230</name>
</gene>
<evidence type="ECO:0000313" key="4">
    <source>
        <dbReference type="Proteomes" id="UP000469215"/>
    </source>
</evidence>
<feature type="domain" description="Bacterial SCP orthologue" evidence="2">
    <location>
        <begin position="55"/>
        <end position="147"/>
    </location>
</feature>
<evidence type="ECO:0000259" key="2">
    <source>
        <dbReference type="Pfam" id="PF17844"/>
    </source>
</evidence>
<dbReference type="Pfam" id="PF17844">
    <property type="entry name" value="SCP_3"/>
    <property type="match status" value="1"/>
</dbReference>
<feature type="compositionally biased region" description="Low complexity" evidence="1">
    <location>
        <begin position="159"/>
        <end position="176"/>
    </location>
</feature>
<name>A0A6N9H433_9MICO</name>
<keyword evidence="4" id="KW-1185">Reference proteome</keyword>
<organism evidence="3 4">
    <name type="scientific">Brevibacterium rongguiense</name>
    <dbReference type="NCBI Taxonomy" id="2695267"/>
    <lineage>
        <taxon>Bacteria</taxon>
        <taxon>Bacillati</taxon>
        <taxon>Actinomycetota</taxon>
        <taxon>Actinomycetes</taxon>
        <taxon>Micrococcales</taxon>
        <taxon>Brevibacteriaceae</taxon>
        <taxon>Brevibacterium</taxon>
    </lineage>
</organism>
<evidence type="ECO:0000313" key="3">
    <source>
        <dbReference type="EMBL" id="MYM18827.1"/>
    </source>
</evidence>
<dbReference type="EMBL" id="WWEQ01000005">
    <property type="protein sequence ID" value="MYM18827.1"/>
    <property type="molecule type" value="Genomic_DNA"/>
</dbReference>
<dbReference type="InterPro" id="IPR041629">
    <property type="entry name" value="SCP_3"/>
</dbReference>
<sequence>MGRPARGGCGRLRGAGERPGGGALVSTRRRISREAGERALEAWSAAHDSGAAAVDRQTEATAVRYCLEELAARHPGNAVEVRVPPFGVAQCIPGPRHTRGTPPTVVEARPQAWLELATGRLGFTAALAAHAVEASGVRSDLSGFLPLFPLEGADAQTAVPHAPAEPQEVAPEAQDPSAEGQAH</sequence>
<dbReference type="Proteomes" id="UP000469215">
    <property type="component" value="Unassembled WGS sequence"/>
</dbReference>
<feature type="compositionally biased region" description="Gly residues" evidence="1">
    <location>
        <begin position="1"/>
        <end position="23"/>
    </location>
</feature>
<feature type="region of interest" description="Disordered" evidence="1">
    <location>
        <begin position="159"/>
        <end position="183"/>
    </location>
</feature>
<dbReference type="AlphaFoldDB" id="A0A6N9H433"/>
<proteinExistence type="predicted"/>
<dbReference type="Gene3D" id="3.30.1050.40">
    <property type="match status" value="1"/>
</dbReference>
<accession>A0A6N9H433</accession>
<feature type="region of interest" description="Disordered" evidence="1">
    <location>
        <begin position="1"/>
        <end position="27"/>
    </location>
</feature>